<feature type="compositionally biased region" description="Polar residues" evidence="1">
    <location>
        <begin position="218"/>
        <end position="240"/>
    </location>
</feature>
<evidence type="ECO:0000256" key="1">
    <source>
        <dbReference type="SAM" id="MobiDB-lite"/>
    </source>
</evidence>
<feature type="compositionally biased region" description="Polar residues" evidence="1">
    <location>
        <begin position="311"/>
        <end position="332"/>
    </location>
</feature>
<feature type="region of interest" description="Disordered" evidence="1">
    <location>
        <begin position="110"/>
        <end position="129"/>
    </location>
</feature>
<dbReference type="VEuPathDB" id="FungiDB:LEMA_P037460.1"/>
<protein>
    <submittedName>
        <fullName evidence="2">Predicted protein</fullName>
    </submittedName>
</protein>
<accession>E4ZQR7</accession>
<keyword evidence="3" id="KW-1185">Reference proteome</keyword>
<name>E4ZQR7_LEPMJ</name>
<feature type="compositionally biased region" description="Polar residues" evidence="1">
    <location>
        <begin position="580"/>
        <end position="592"/>
    </location>
</feature>
<feature type="region of interest" description="Disordered" evidence="1">
    <location>
        <begin position="311"/>
        <end position="438"/>
    </location>
</feature>
<proteinExistence type="predicted"/>
<dbReference type="Proteomes" id="UP000002668">
    <property type="component" value="Genome"/>
</dbReference>
<dbReference type="InParanoid" id="E4ZQR7"/>
<feature type="region of interest" description="Disordered" evidence="1">
    <location>
        <begin position="550"/>
        <end position="593"/>
    </location>
</feature>
<evidence type="ECO:0000313" key="2">
    <source>
        <dbReference type="EMBL" id="CBX94072.1"/>
    </source>
</evidence>
<gene>
    <name evidence="2" type="ORF">LEMA_P037460.1</name>
</gene>
<feature type="compositionally biased region" description="Polar residues" evidence="1">
    <location>
        <begin position="360"/>
        <end position="419"/>
    </location>
</feature>
<dbReference type="HOGENOM" id="CLU_437460_0_0_1"/>
<dbReference type="AlphaFoldDB" id="E4ZQR7"/>
<dbReference type="EMBL" id="FP929116">
    <property type="protein sequence ID" value="CBX94072.1"/>
    <property type="molecule type" value="Genomic_DNA"/>
</dbReference>
<evidence type="ECO:0000313" key="3">
    <source>
        <dbReference type="Proteomes" id="UP000002668"/>
    </source>
</evidence>
<reference evidence="3" key="1">
    <citation type="journal article" date="2011" name="Nat. Commun.">
        <title>Effector diversification within compartments of the Leptosphaeria maculans genome affected by Repeat-Induced Point mutations.</title>
        <authorList>
            <person name="Rouxel T."/>
            <person name="Grandaubert J."/>
            <person name="Hane J.K."/>
            <person name="Hoede C."/>
            <person name="van de Wouw A.P."/>
            <person name="Couloux A."/>
            <person name="Dominguez V."/>
            <person name="Anthouard V."/>
            <person name="Bally P."/>
            <person name="Bourras S."/>
            <person name="Cozijnsen A.J."/>
            <person name="Ciuffetti L.M."/>
            <person name="Degrave A."/>
            <person name="Dilmaghani A."/>
            <person name="Duret L."/>
            <person name="Fudal I."/>
            <person name="Goodwin S.B."/>
            <person name="Gout L."/>
            <person name="Glaser N."/>
            <person name="Linglin J."/>
            <person name="Kema G.H.J."/>
            <person name="Lapalu N."/>
            <person name="Lawrence C.B."/>
            <person name="May K."/>
            <person name="Meyer M."/>
            <person name="Ollivier B."/>
            <person name="Poulain J."/>
            <person name="Schoch C.L."/>
            <person name="Simon A."/>
            <person name="Spatafora J.W."/>
            <person name="Stachowiak A."/>
            <person name="Turgeon B.G."/>
            <person name="Tyler B.M."/>
            <person name="Vincent D."/>
            <person name="Weissenbach J."/>
            <person name="Amselem J."/>
            <person name="Quesneville H."/>
            <person name="Oliver R.P."/>
            <person name="Wincker P."/>
            <person name="Balesdent M.-H."/>
            <person name="Howlett B.J."/>
        </authorList>
    </citation>
    <scope>NUCLEOTIDE SEQUENCE [LARGE SCALE GENOMIC DNA]</scope>
    <source>
        <strain evidence="3">JN3 / isolate v23.1.3 / race Av1-4-5-6-7-8</strain>
    </source>
</reference>
<feature type="region of interest" description="Disordered" evidence="1">
    <location>
        <begin position="218"/>
        <end position="288"/>
    </location>
</feature>
<organism evidence="3">
    <name type="scientific">Leptosphaeria maculans (strain JN3 / isolate v23.1.3 / race Av1-4-5-6-7-8)</name>
    <name type="common">Blackleg fungus</name>
    <name type="synonym">Phoma lingam</name>
    <dbReference type="NCBI Taxonomy" id="985895"/>
    <lineage>
        <taxon>Eukaryota</taxon>
        <taxon>Fungi</taxon>
        <taxon>Dikarya</taxon>
        <taxon>Ascomycota</taxon>
        <taxon>Pezizomycotina</taxon>
        <taxon>Dothideomycetes</taxon>
        <taxon>Pleosporomycetidae</taxon>
        <taxon>Pleosporales</taxon>
        <taxon>Pleosporineae</taxon>
        <taxon>Leptosphaeriaceae</taxon>
        <taxon>Plenodomus</taxon>
        <taxon>Plenodomus lingam/Leptosphaeria maculans species complex</taxon>
    </lineage>
</organism>
<dbReference type="STRING" id="985895.E4ZQR7"/>
<sequence length="625" mass="68456">MDINHHLPRSKQDTVTMNTAIKNLTLTNPAAVIELQRRRANFCADTSILPSIRTRGLLMLDDVLRVHVPTALNEGQSVAPLLRRVIRTLGAFYQENQERLTANEDFIMQEEQGSSEKASELLQEDKDEDDDMLDVKAHQSEPSSARMSLETRLTKARATLDNRAAVKQKRQRAALAMRVKAAEQRKQRQIDLVDTNKPLLLQQTASLAATNELITATTPSLLPSENQPTVATSPLTAPTHTRSMRQRTQQQMCPYHHHHPQSQDAHQPPATPSVPKKPERFSTTFQSTTGVPSLIVKLSFSTLNSSELNHAVSSWPSTAQGRGQKRGLTTTVGEDEGKGKSKRKKKGKAGNENGRGKGQTGTVSKTGRGNKSGATLPSNAESASEITLSRSTSHIPSQRTQPARTRQNNFPSHPSESLQPTPPHTPSIPSLPSLPPIPSYPTIPTKALPHFHRGVTIALENITDDSTASPARSLHHIVQELEDEVPRVENWEHVKVLEGARWVYAVCLELEGVLEEDGVVGDGDGDGGDGDAIDPKEDVGIQNEVPIQGIRKPASAVQSTQNIASRPPSPDVPPLGLNYSHAQLTPSSPSANHETDNTVVIHALMLHFTMWAEGEYARLTARRRR</sequence>
<dbReference type="OMA" id="LTHAPRM"/>
<dbReference type="OrthoDB" id="3790485at2759"/>
<dbReference type="eggNOG" id="ENOG502RIYT">
    <property type="taxonomic scope" value="Eukaryota"/>
</dbReference>